<sequence>MAMDDVAGIVDVQHHAVRRGHIAVHPLVDQSVAQADRIPDCRGILQTREGWLRGQIRTRLRQVPAGELERRVSAQRAEVVAILIATRDGEDAGAEHVRDRVRHAGRIAPIGDDARQPLGDPEPALGLSQEHDAAVR</sequence>
<evidence type="ECO:0000256" key="1">
    <source>
        <dbReference type="SAM" id="MobiDB-lite"/>
    </source>
</evidence>
<dbReference type="AlphaFoldDB" id="I4Z3Z8"/>
<protein>
    <submittedName>
        <fullName evidence="2">Uncharacterized protein</fullName>
    </submittedName>
</protein>
<accession>I4Z3Z8</accession>
<dbReference type="HOGENOM" id="CLU_1873052_0_0_5"/>
<organism evidence="2 3">
    <name type="scientific">Microvirga lotononidis</name>
    <dbReference type="NCBI Taxonomy" id="864069"/>
    <lineage>
        <taxon>Bacteria</taxon>
        <taxon>Pseudomonadati</taxon>
        <taxon>Pseudomonadota</taxon>
        <taxon>Alphaproteobacteria</taxon>
        <taxon>Hyphomicrobiales</taxon>
        <taxon>Methylobacteriaceae</taxon>
        <taxon>Microvirga</taxon>
    </lineage>
</organism>
<name>I4Z3Z8_9HYPH</name>
<reference evidence="2 3" key="1">
    <citation type="submission" date="2012-02" db="EMBL/GenBank/DDBJ databases">
        <title>Improved High-Quality Draft sequence of Microvirga sp. WSM3557.</title>
        <authorList>
            <consortium name="US DOE Joint Genome Institute"/>
            <person name="Lucas S."/>
            <person name="Han J."/>
            <person name="Lapidus A."/>
            <person name="Cheng J.-F."/>
            <person name="Goodwin L."/>
            <person name="Pitluck S."/>
            <person name="Peters L."/>
            <person name="Zhang X."/>
            <person name="Detter J.C."/>
            <person name="Han C."/>
            <person name="Tapia R."/>
            <person name="Land M."/>
            <person name="Hauser L."/>
            <person name="Kyrpides N."/>
            <person name="Ivanova N."/>
            <person name="Pagani I."/>
            <person name="Brau L."/>
            <person name="Yates R."/>
            <person name="O'Hara G."/>
            <person name="Rui T."/>
            <person name="Howieson J."/>
            <person name="Reeve W."/>
            <person name="Woyke T."/>
        </authorList>
    </citation>
    <scope>NUCLEOTIDE SEQUENCE [LARGE SCALE GENOMIC DNA]</scope>
    <source>
        <strain evidence="2 3">WSM3557</strain>
    </source>
</reference>
<feature type="region of interest" description="Disordered" evidence="1">
    <location>
        <begin position="104"/>
        <end position="136"/>
    </location>
</feature>
<evidence type="ECO:0000313" key="3">
    <source>
        <dbReference type="Proteomes" id="UP000003947"/>
    </source>
</evidence>
<proteinExistence type="predicted"/>
<keyword evidence="3" id="KW-1185">Reference proteome</keyword>
<gene>
    <name evidence="2" type="ORF">MicloDRAFT_00004690</name>
</gene>
<dbReference type="Proteomes" id="UP000003947">
    <property type="component" value="Unassembled WGS sequence"/>
</dbReference>
<evidence type="ECO:0000313" key="2">
    <source>
        <dbReference type="EMBL" id="EIM30940.1"/>
    </source>
</evidence>
<dbReference type="EMBL" id="JH660635">
    <property type="protein sequence ID" value="EIM30940.1"/>
    <property type="molecule type" value="Genomic_DNA"/>
</dbReference>